<gene>
    <name evidence="1" type="ORF">GO621_17290</name>
</gene>
<dbReference type="AlphaFoldDB" id="A0A7K1T179"/>
<organism evidence="1 2">
    <name type="scientific">Mucilaginibacter arboris</name>
    <dbReference type="NCBI Taxonomy" id="2682090"/>
    <lineage>
        <taxon>Bacteria</taxon>
        <taxon>Pseudomonadati</taxon>
        <taxon>Bacteroidota</taxon>
        <taxon>Sphingobacteriia</taxon>
        <taxon>Sphingobacteriales</taxon>
        <taxon>Sphingobacteriaceae</taxon>
        <taxon>Mucilaginibacter</taxon>
    </lineage>
</organism>
<protein>
    <submittedName>
        <fullName evidence="1">Uncharacterized protein</fullName>
    </submittedName>
</protein>
<name>A0A7K1T179_9SPHI</name>
<dbReference type="RefSeq" id="WP_157569371.1">
    <property type="nucleotide sequence ID" value="NZ_WPIK01000021.1"/>
</dbReference>
<dbReference type="EMBL" id="WPIK01000021">
    <property type="protein sequence ID" value="MVN23281.1"/>
    <property type="molecule type" value="Genomic_DNA"/>
</dbReference>
<keyword evidence="2" id="KW-1185">Reference proteome</keyword>
<sequence length="67" mass="7992">MVVERTENEIIVRLSPAVKEEDLQDFLNYARYKELTANVQVEQDEIDKLASEINKNWWAENRNKLIK</sequence>
<reference evidence="1 2" key="1">
    <citation type="submission" date="2019-12" db="EMBL/GenBank/DDBJ databases">
        <title>Mucilaginibacter sp. HMF7410 genome sequencing and assembly.</title>
        <authorList>
            <person name="Kang H."/>
            <person name="Cha I."/>
            <person name="Kim H."/>
            <person name="Joh K."/>
        </authorList>
    </citation>
    <scope>NUCLEOTIDE SEQUENCE [LARGE SCALE GENOMIC DNA]</scope>
    <source>
        <strain evidence="1 2">HMF7410</strain>
    </source>
</reference>
<accession>A0A7K1T179</accession>
<dbReference type="Proteomes" id="UP000462014">
    <property type="component" value="Unassembled WGS sequence"/>
</dbReference>
<comment type="caution">
    <text evidence="1">The sequence shown here is derived from an EMBL/GenBank/DDBJ whole genome shotgun (WGS) entry which is preliminary data.</text>
</comment>
<proteinExistence type="predicted"/>
<evidence type="ECO:0000313" key="2">
    <source>
        <dbReference type="Proteomes" id="UP000462014"/>
    </source>
</evidence>
<evidence type="ECO:0000313" key="1">
    <source>
        <dbReference type="EMBL" id="MVN23281.1"/>
    </source>
</evidence>